<gene>
    <name evidence="15" type="ORF">D2T33_15300</name>
</gene>
<dbReference type="AlphaFoldDB" id="A0A443IQS9"/>
<keyword evidence="9 13" id="KW-1133">Transmembrane helix</keyword>
<dbReference type="PANTHER" id="PTHR30529">
    <property type="entry name" value="CYTOCHROME B561"/>
    <property type="match status" value="1"/>
</dbReference>
<dbReference type="GO" id="GO:0046872">
    <property type="term" value="F:metal ion binding"/>
    <property type="evidence" value="ECO:0007669"/>
    <property type="project" value="UniProtKB-KW"/>
</dbReference>
<feature type="domain" description="Cytochrome b561 bacterial/Ni-hydrogenase" evidence="14">
    <location>
        <begin position="10"/>
        <end position="178"/>
    </location>
</feature>
<evidence type="ECO:0000256" key="9">
    <source>
        <dbReference type="ARBA" id="ARBA00022989"/>
    </source>
</evidence>
<dbReference type="InterPro" id="IPR016174">
    <property type="entry name" value="Di-haem_cyt_TM"/>
</dbReference>
<evidence type="ECO:0000313" key="15">
    <source>
        <dbReference type="EMBL" id="RWR08921.1"/>
    </source>
</evidence>
<dbReference type="GO" id="GO:0020037">
    <property type="term" value="F:heme binding"/>
    <property type="evidence" value="ECO:0007669"/>
    <property type="project" value="TreeGrafter"/>
</dbReference>
<evidence type="ECO:0000259" key="14">
    <source>
        <dbReference type="Pfam" id="PF01292"/>
    </source>
</evidence>
<feature type="transmembrane region" description="Helical" evidence="13">
    <location>
        <begin position="147"/>
        <end position="168"/>
    </location>
</feature>
<dbReference type="InterPro" id="IPR052168">
    <property type="entry name" value="Cytochrome_b561_oxidase"/>
</dbReference>
<feature type="transmembrane region" description="Helical" evidence="13">
    <location>
        <begin position="45"/>
        <end position="72"/>
    </location>
</feature>
<dbReference type="Proteomes" id="UP000285710">
    <property type="component" value="Unassembled WGS sequence"/>
</dbReference>
<keyword evidence="16" id="KW-1185">Reference proteome</keyword>
<proteinExistence type="inferred from homology"/>
<feature type="transmembrane region" description="Helical" evidence="13">
    <location>
        <begin position="84"/>
        <end position="109"/>
    </location>
</feature>
<accession>A0A443IQS9</accession>
<comment type="caution">
    <text evidence="15">The sequence shown here is derived from an EMBL/GenBank/DDBJ whole genome shotgun (WGS) entry which is preliminary data.</text>
</comment>
<evidence type="ECO:0000256" key="12">
    <source>
        <dbReference type="ARBA" id="ARBA00037975"/>
    </source>
</evidence>
<dbReference type="InterPro" id="IPR011577">
    <property type="entry name" value="Cyt_b561_bac/Ni-Hgenase"/>
</dbReference>
<dbReference type="PANTHER" id="PTHR30529:SF1">
    <property type="entry name" value="CYTOCHROME B561 HOMOLOG 2"/>
    <property type="match status" value="1"/>
</dbReference>
<protein>
    <submittedName>
        <fullName evidence="15">Cytochrome b</fullName>
    </submittedName>
</protein>
<keyword evidence="5" id="KW-0349">Heme</keyword>
<keyword evidence="6 13" id="KW-0812">Transmembrane</keyword>
<dbReference type="SUPFAM" id="SSF81342">
    <property type="entry name" value="Transmembrane di-heme cytochromes"/>
    <property type="match status" value="1"/>
</dbReference>
<evidence type="ECO:0000256" key="2">
    <source>
        <dbReference type="ARBA" id="ARBA00004651"/>
    </source>
</evidence>
<reference evidence="15 16" key="1">
    <citation type="submission" date="2019-01" db="EMBL/GenBank/DDBJ databases">
        <title>Sinorhodobacter populi sp. nov. isolated from the symptomatic bark tissue of Populus euramericana canker.</title>
        <authorList>
            <person name="Xu G."/>
        </authorList>
    </citation>
    <scope>NUCLEOTIDE SEQUENCE [LARGE SCALE GENOMIC DNA]</scope>
    <source>
        <strain evidence="15 16">2D-5</strain>
    </source>
</reference>
<reference evidence="15 16" key="2">
    <citation type="submission" date="2019-01" db="EMBL/GenBank/DDBJ databases">
        <authorList>
            <person name="Li Y."/>
        </authorList>
    </citation>
    <scope>NUCLEOTIDE SEQUENCE [LARGE SCALE GENOMIC DNA]</scope>
    <source>
        <strain evidence="15 16">2D-5</strain>
    </source>
</reference>
<evidence type="ECO:0000256" key="5">
    <source>
        <dbReference type="ARBA" id="ARBA00022617"/>
    </source>
</evidence>
<evidence type="ECO:0000256" key="1">
    <source>
        <dbReference type="ARBA" id="ARBA00001970"/>
    </source>
</evidence>
<dbReference type="Pfam" id="PF01292">
    <property type="entry name" value="Ni_hydr_CYTB"/>
    <property type="match status" value="1"/>
</dbReference>
<keyword evidence="8" id="KW-0249">Electron transport</keyword>
<keyword evidence="4" id="KW-1003">Cell membrane</keyword>
<name>A0A443IQS9_9RHOB</name>
<evidence type="ECO:0000256" key="13">
    <source>
        <dbReference type="SAM" id="Phobius"/>
    </source>
</evidence>
<keyword evidence="10" id="KW-0408">Iron</keyword>
<evidence type="ECO:0000313" key="16">
    <source>
        <dbReference type="Proteomes" id="UP000285710"/>
    </source>
</evidence>
<evidence type="ECO:0000256" key="3">
    <source>
        <dbReference type="ARBA" id="ARBA00022448"/>
    </source>
</evidence>
<evidence type="ECO:0000256" key="10">
    <source>
        <dbReference type="ARBA" id="ARBA00023004"/>
    </source>
</evidence>
<feature type="transmembrane region" description="Helical" evidence="13">
    <location>
        <begin position="20"/>
        <end position="39"/>
    </location>
</feature>
<keyword evidence="11 13" id="KW-0472">Membrane</keyword>
<evidence type="ECO:0000256" key="7">
    <source>
        <dbReference type="ARBA" id="ARBA00022723"/>
    </source>
</evidence>
<evidence type="ECO:0000256" key="4">
    <source>
        <dbReference type="ARBA" id="ARBA00022475"/>
    </source>
</evidence>
<sequence length="182" mass="20094">MIQWRDTPQRYGAISRALHWGMAALLLWQFVGMGLRVMLGRTPLVSFFVGSHTTVGFTLAVLIMLRGIWALMNLRNRPPHGAGLLGFAAWAGHLALYLLMAVVPGFALLRAWGQERAFAPYGIEIFPPREAPVSWAVEAGHMFHGELAWVLGALILGHIVMVAVHTGLWRDGTFARMAGRRG</sequence>
<evidence type="ECO:0000256" key="11">
    <source>
        <dbReference type="ARBA" id="ARBA00023136"/>
    </source>
</evidence>
<evidence type="ECO:0000256" key="6">
    <source>
        <dbReference type="ARBA" id="ARBA00022692"/>
    </source>
</evidence>
<comment type="subcellular location">
    <subcellularLocation>
        <location evidence="2">Cell membrane</location>
        <topology evidence="2">Multi-pass membrane protein</topology>
    </subcellularLocation>
</comment>
<dbReference type="RefSeq" id="WP_128270324.1">
    <property type="nucleotide sequence ID" value="NZ_SAUW01000016.1"/>
</dbReference>
<keyword evidence="3" id="KW-0813">Transport</keyword>
<comment type="similarity">
    <text evidence="12">Belongs to the cytochrome b561 family.</text>
</comment>
<keyword evidence="7" id="KW-0479">Metal-binding</keyword>
<organism evidence="15 16">
    <name type="scientific">Paenirhodobacter populi</name>
    <dbReference type="NCBI Taxonomy" id="2306993"/>
    <lineage>
        <taxon>Bacteria</taxon>
        <taxon>Pseudomonadati</taxon>
        <taxon>Pseudomonadota</taxon>
        <taxon>Alphaproteobacteria</taxon>
        <taxon>Rhodobacterales</taxon>
        <taxon>Rhodobacter group</taxon>
        <taxon>Paenirhodobacter</taxon>
    </lineage>
</organism>
<dbReference type="GO" id="GO:0009055">
    <property type="term" value="F:electron transfer activity"/>
    <property type="evidence" value="ECO:0007669"/>
    <property type="project" value="InterPro"/>
</dbReference>
<dbReference type="GO" id="GO:0022904">
    <property type="term" value="P:respiratory electron transport chain"/>
    <property type="evidence" value="ECO:0007669"/>
    <property type="project" value="InterPro"/>
</dbReference>
<evidence type="ECO:0000256" key="8">
    <source>
        <dbReference type="ARBA" id="ARBA00022982"/>
    </source>
</evidence>
<comment type="cofactor">
    <cofactor evidence="1">
        <name>heme b</name>
        <dbReference type="ChEBI" id="CHEBI:60344"/>
    </cofactor>
</comment>
<dbReference type="GO" id="GO:0005886">
    <property type="term" value="C:plasma membrane"/>
    <property type="evidence" value="ECO:0007669"/>
    <property type="project" value="UniProtKB-SubCell"/>
</dbReference>
<dbReference type="EMBL" id="SAUW01000016">
    <property type="protein sequence ID" value="RWR08921.1"/>
    <property type="molecule type" value="Genomic_DNA"/>
</dbReference>